<accession>A0A318PQT6</accession>
<keyword evidence="1" id="KW-0378">Hydrolase</keyword>
<dbReference type="AlphaFoldDB" id="A0A318PQT6"/>
<dbReference type="Pfam" id="PF22612">
    <property type="entry name" value="GH113"/>
    <property type="match status" value="1"/>
</dbReference>
<dbReference type="CDD" id="cd19608">
    <property type="entry name" value="GH113_mannanase-like"/>
    <property type="match status" value="1"/>
</dbReference>
<organism evidence="1 2">
    <name type="scientific">Gluconacetobacter entanii</name>
    <dbReference type="NCBI Taxonomy" id="108528"/>
    <lineage>
        <taxon>Bacteria</taxon>
        <taxon>Pseudomonadati</taxon>
        <taxon>Pseudomonadota</taxon>
        <taxon>Alphaproteobacteria</taxon>
        <taxon>Acetobacterales</taxon>
        <taxon>Acetobacteraceae</taxon>
        <taxon>Gluconacetobacter</taxon>
    </lineage>
</organism>
<evidence type="ECO:0000313" key="2">
    <source>
        <dbReference type="Proteomes" id="UP000248301"/>
    </source>
</evidence>
<dbReference type="EMBL" id="NKUF01000020">
    <property type="protein sequence ID" value="PYD62931.1"/>
    <property type="molecule type" value="Genomic_DNA"/>
</dbReference>
<dbReference type="GO" id="GO:0016798">
    <property type="term" value="F:hydrolase activity, acting on glycosyl bonds"/>
    <property type="evidence" value="ECO:0007669"/>
    <property type="project" value="UniProtKB-KW"/>
</dbReference>
<dbReference type="InterPro" id="IPR017853">
    <property type="entry name" value="GH"/>
</dbReference>
<keyword evidence="1" id="KW-0326">Glycosidase</keyword>
<protein>
    <submittedName>
        <fullName evidence="1">Glycosidase-like protein</fullName>
    </submittedName>
</protein>
<proteinExistence type="predicted"/>
<dbReference type="SUPFAM" id="SSF51445">
    <property type="entry name" value="(Trans)glycosidases"/>
    <property type="match status" value="1"/>
</dbReference>
<dbReference type="Proteomes" id="UP000248301">
    <property type="component" value="Unassembled WGS sequence"/>
</dbReference>
<comment type="caution">
    <text evidence="1">The sequence shown here is derived from an EMBL/GenBank/DDBJ whole genome shotgun (WGS) entry which is preliminary data.</text>
</comment>
<dbReference type="Gene3D" id="3.20.20.80">
    <property type="entry name" value="Glycosidases"/>
    <property type="match status" value="1"/>
</dbReference>
<evidence type="ECO:0000313" key="1">
    <source>
        <dbReference type="EMBL" id="PYD62931.1"/>
    </source>
</evidence>
<dbReference type="InterPro" id="IPR055151">
    <property type="entry name" value="GH113"/>
</dbReference>
<gene>
    <name evidence="1" type="ORF">CFR72_10055</name>
</gene>
<reference evidence="1 2" key="1">
    <citation type="submission" date="2017-07" db="EMBL/GenBank/DDBJ databases">
        <title>A draft genome sequence of Gluconacetobacter entanii LTH 4560.</title>
        <authorList>
            <person name="Skraban J."/>
            <person name="Cleenwerck I."/>
            <person name="Vandamme P."/>
            <person name="Trcek J."/>
        </authorList>
    </citation>
    <scope>NUCLEOTIDE SEQUENCE [LARGE SCALE GENOMIC DNA]</scope>
    <source>
        <strain evidence="1 2">LTH 4560</strain>
    </source>
</reference>
<name>A0A318PQT6_9PROT</name>
<dbReference type="OrthoDB" id="9803927at2"/>
<sequence length="324" mass="36280">MFRIVLIALVLALAVFFFIRTPSYWTGVNIKMSANAPWGSPAAQASMKQLAQTGARMGMLVAFAWQDKPESVTPILGNDSQPETIRKGLRDIRAAGLTPMLKIHLWIPWHWAGEVAPAHMDEWFANYQKAIMPLIDIAREENVPAVFAGTELRGVETASQWPALVSAIRAHYAGQVIYDTDSLEQAEKFQHWDLFDAVATSLYTALPDAQKDRIGVMTDNARRLQNLGEKWKRPVWVAELGLRSGQGILQRPWMSPEQLKVPVDLAIQKTVLTEWRDTLTAHGVTGISIWCWYTDPHDGGTDNSDFTVQNKPASSVLSRPAFRF</sequence>